<dbReference type="GO" id="GO:0060320">
    <property type="term" value="P:rejection of self pollen"/>
    <property type="evidence" value="ECO:0007669"/>
    <property type="project" value="UniProtKB-KW"/>
</dbReference>
<dbReference type="InParanoid" id="A0A068V8X9"/>
<comment type="subcellular location">
    <subcellularLocation>
        <location evidence="1 6">Secreted</location>
    </subcellularLocation>
</comment>
<feature type="signal peptide" evidence="6">
    <location>
        <begin position="1"/>
        <end position="25"/>
    </location>
</feature>
<evidence type="ECO:0000313" key="7">
    <source>
        <dbReference type="EMBL" id="CDP16959.1"/>
    </source>
</evidence>
<dbReference type="OMA" id="CQSHDND"/>
<dbReference type="OrthoDB" id="1938697at2759"/>
<evidence type="ECO:0000256" key="4">
    <source>
        <dbReference type="ARBA" id="ARBA00022525"/>
    </source>
</evidence>
<reference evidence="8" key="1">
    <citation type="journal article" date="2014" name="Science">
        <title>The coffee genome provides insight into the convergent evolution of caffeine biosynthesis.</title>
        <authorList>
            <person name="Denoeud F."/>
            <person name="Carretero-Paulet L."/>
            <person name="Dereeper A."/>
            <person name="Droc G."/>
            <person name="Guyot R."/>
            <person name="Pietrella M."/>
            <person name="Zheng C."/>
            <person name="Alberti A."/>
            <person name="Anthony F."/>
            <person name="Aprea G."/>
            <person name="Aury J.M."/>
            <person name="Bento P."/>
            <person name="Bernard M."/>
            <person name="Bocs S."/>
            <person name="Campa C."/>
            <person name="Cenci A."/>
            <person name="Combes M.C."/>
            <person name="Crouzillat D."/>
            <person name="Da Silva C."/>
            <person name="Daddiego L."/>
            <person name="De Bellis F."/>
            <person name="Dussert S."/>
            <person name="Garsmeur O."/>
            <person name="Gayraud T."/>
            <person name="Guignon V."/>
            <person name="Jahn K."/>
            <person name="Jamilloux V."/>
            <person name="Joet T."/>
            <person name="Labadie K."/>
            <person name="Lan T."/>
            <person name="Leclercq J."/>
            <person name="Lepelley M."/>
            <person name="Leroy T."/>
            <person name="Li L.T."/>
            <person name="Librado P."/>
            <person name="Lopez L."/>
            <person name="Munoz A."/>
            <person name="Noel B."/>
            <person name="Pallavicini A."/>
            <person name="Perrotta G."/>
            <person name="Poncet V."/>
            <person name="Pot D."/>
            <person name="Priyono X."/>
            <person name="Rigoreau M."/>
            <person name="Rouard M."/>
            <person name="Rozas J."/>
            <person name="Tranchant-Dubreuil C."/>
            <person name="VanBuren R."/>
            <person name="Zhang Q."/>
            <person name="Andrade A.C."/>
            <person name="Argout X."/>
            <person name="Bertrand B."/>
            <person name="de Kochko A."/>
            <person name="Graziosi G."/>
            <person name="Henry R.J."/>
            <person name="Jayarama X."/>
            <person name="Ming R."/>
            <person name="Nagai C."/>
            <person name="Rounsley S."/>
            <person name="Sankoff D."/>
            <person name="Giuliano G."/>
            <person name="Albert V.A."/>
            <person name="Wincker P."/>
            <person name="Lashermes P."/>
        </authorList>
    </citation>
    <scope>NUCLEOTIDE SEQUENCE [LARGE SCALE GENOMIC DNA]</scope>
    <source>
        <strain evidence="8">cv. DH200-94</strain>
    </source>
</reference>
<keyword evidence="4 6" id="KW-0964">Secreted</keyword>
<dbReference type="Proteomes" id="UP000295252">
    <property type="component" value="Chromosome VI"/>
</dbReference>
<keyword evidence="3 6" id="KW-0713">Self-incompatibility</keyword>
<evidence type="ECO:0000256" key="2">
    <source>
        <dbReference type="ARBA" id="ARBA00005581"/>
    </source>
</evidence>
<dbReference type="EMBL" id="HG739224">
    <property type="protein sequence ID" value="CDP16959.1"/>
    <property type="molecule type" value="Genomic_DNA"/>
</dbReference>
<accession>A0A068V8X9</accession>
<dbReference type="GO" id="GO:0005576">
    <property type="term" value="C:extracellular region"/>
    <property type="evidence" value="ECO:0007669"/>
    <property type="project" value="UniProtKB-SubCell"/>
</dbReference>
<feature type="chain" id="PRO_5025093519" description="S-protein homolog" evidence="6">
    <location>
        <begin position="26"/>
        <end position="137"/>
    </location>
</feature>
<dbReference type="STRING" id="49390.A0A068V8X9"/>
<name>A0A068V8X9_COFCA</name>
<comment type="similarity">
    <text evidence="2 6">Belongs to the plant self-incompatibility (S1) protein family.</text>
</comment>
<proteinExistence type="inferred from homology"/>
<evidence type="ECO:0000256" key="6">
    <source>
        <dbReference type="RuleBase" id="RU367044"/>
    </source>
</evidence>
<protein>
    <recommendedName>
        <fullName evidence="6">S-protein homolog</fullName>
    </recommendedName>
</protein>
<dbReference type="Gramene" id="CDP16959">
    <property type="protein sequence ID" value="CDP16959"/>
    <property type="gene ID" value="GSCOC_T00005328001"/>
</dbReference>
<evidence type="ECO:0000256" key="5">
    <source>
        <dbReference type="ARBA" id="ARBA00022729"/>
    </source>
</evidence>
<evidence type="ECO:0000256" key="3">
    <source>
        <dbReference type="ARBA" id="ARBA00022471"/>
    </source>
</evidence>
<dbReference type="PANTHER" id="PTHR31232">
    <property type="match status" value="1"/>
</dbReference>
<gene>
    <name evidence="7" type="ORF">GSCOC_T00005328001</name>
</gene>
<evidence type="ECO:0000313" key="8">
    <source>
        <dbReference type="Proteomes" id="UP000295252"/>
    </source>
</evidence>
<keyword evidence="8" id="KW-1185">Reference proteome</keyword>
<dbReference type="Pfam" id="PF05938">
    <property type="entry name" value="Self-incomp_S1"/>
    <property type="match status" value="1"/>
</dbReference>
<dbReference type="AlphaFoldDB" id="A0A068V8X9"/>
<dbReference type="PhylomeDB" id="A0A068V8X9"/>
<keyword evidence="5 6" id="KW-0732">Signal</keyword>
<organism evidence="7 8">
    <name type="scientific">Coffea canephora</name>
    <name type="common">Robusta coffee</name>
    <dbReference type="NCBI Taxonomy" id="49390"/>
    <lineage>
        <taxon>Eukaryota</taxon>
        <taxon>Viridiplantae</taxon>
        <taxon>Streptophyta</taxon>
        <taxon>Embryophyta</taxon>
        <taxon>Tracheophyta</taxon>
        <taxon>Spermatophyta</taxon>
        <taxon>Magnoliopsida</taxon>
        <taxon>eudicotyledons</taxon>
        <taxon>Gunneridae</taxon>
        <taxon>Pentapetalae</taxon>
        <taxon>asterids</taxon>
        <taxon>lamiids</taxon>
        <taxon>Gentianales</taxon>
        <taxon>Rubiaceae</taxon>
        <taxon>Ixoroideae</taxon>
        <taxon>Gardenieae complex</taxon>
        <taxon>Bertiereae - Coffeeae clade</taxon>
        <taxon>Coffeeae</taxon>
        <taxon>Coffea</taxon>
    </lineage>
</organism>
<sequence length="137" mass="16329">MKYISASFYCIVLLLSTFAILRSSANVHVHIQNRHGQNINLHCKSKDDDLGYHNIQNGTEFSWSFQPNFWGTTLFYCAVLMDPDPVWYHFDAYDDRRDRYRCQSECSWAILQDHSLLGYNQKTGNWERFFFRSDRLL</sequence>
<evidence type="ECO:0000256" key="1">
    <source>
        <dbReference type="ARBA" id="ARBA00004613"/>
    </source>
</evidence>
<dbReference type="InterPro" id="IPR010264">
    <property type="entry name" value="Self-incomp_S1"/>
</dbReference>
<dbReference type="PANTHER" id="PTHR31232:SF18">
    <property type="entry name" value="S-PROTEIN HOMOLOG"/>
    <property type="match status" value="1"/>
</dbReference>